<keyword evidence="1" id="KW-0805">Transcription regulation</keyword>
<feature type="DNA-binding region" description="H-T-H motif" evidence="4">
    <location>
        <begin position="38"/>
        <end position="57"/>
    </location>
</feature>
<evidence type="ECO:0000313" key="6">
    <source>
        <dbReference type="EMBL" id="KAA2253838.1"/>
    </source>
</evidence>
<dbReference type="GO" id="GO:0000976">
    <property type="term" value="F:transcription cis-regulatory region binding"/>
    <property type="evidence" value="ECO:0007669"/>
    <property type="project" value="TreeGrafter"/>
</dbReference>
<dbReference type="Gene3D" id="1.10.10.60">
    <property type="entry name" value="Homeodomain-like"/>
    <property type="match status" value="1"/>
</dbReference>
<organism evidence="6 7">
    <name type="scientific">Solihabitans fulvus</name>
    <dbReference type="NCBI Taxonomy" id="1892852"/>
    <lineage>
        <taxon>Bacteria</taxon>
        <taxon>Bacillati</taxon>
        <taxon>Actinomycetota</taxon>
        <taxon>Actinomycetes</taxon>
        <taxon>Pseudonocardiales</taxon>
        <taxon>Pseudonocardiaceae</taxon>
        <taxon>Solihabitans</taxon>
    </lineage>
</organism>
<dbReference type="PANTHER" id="PTHR30055">
    <property type="entry name" value="HTH-TYPE TRANSCRIPTIONAL REGULATOR RUTR"/>
    <property type="match status" value="1"/>
</dbReference>
<dbReference type="InterPro" id="IPR023772">
    <property type="entry name" value="DNA-bd_HTH_TetR-type_CS"/>
</dbReference>
<evidence type="ECO:0000256" key="2">
    <source>
        <dbReference type="ARBA" id="ARBA00023125"/>
    </source>
</evidence>
<evidence type="ECO:0000256" key="1">
    <source>
        <dbReference type="ARBA" id="ARBA00023015"/>
    </source>
</evidence>
<evidence type="ECO:0000259" key="5">
    <source>
        <dbReference type="PROSITE" id="PS50977"/>
    </source>
</evidence>
<dbReference type="InterPro" id="IPR001647">
    <property type="entry name" value="HTH_TetR"/>
</dbReference>
<dbReference type="EMBL" id="VUOB01000064">
    <property type="protein sequence ID" value="KAA2253838.1"/>
    <property type="molecule type" value="Genomic_DNA"/>
</dbReference>
<keyword evidence="7" id="KW-1185">Reference proteome</keyword>
<dbReference type="PROSITE" id="PS50977">
    <property type="entry name" value="HTH_TETR_2"/>
    <property type="match status" value="1"/>
</dbReference>
<dbReference type="Pfam" id="PF00440">
    <property type="entry name" value="TetR_N"/>
    <property type="match status" value="1"/>
</dbReference>
<dbReference type="Proteomes" id="UP000323454">
    <property type="component" value="Unassembled WGS sequence"/>
</dbReference>
<evidence type="ECO:0000313" key="7">
    <source>
        <dbReference type="Proteomes" id="UP000323454"/>
    </source>
</evidence>
<comment type="caution">
    <text evidence="6">The sequence shown here is derived from an EMBL/GenBank/DDBJ whole genome shotgun (WGS) entry which is preliminary data.</text>
</comment>
<dbReference type="Gene3D" id="1.10.357.10">
    <property type="entry name" value="Tetracycline Repressor, domain 2"/>
    <property type="match status" value="1"/>
</dbReference>
<evidence type="ECO:0000256" key="3">
    <source>
        <dbReference type="ARBA" id="ARBA00023163"/>
    </source>
</evidence>
<feature type="domain" description="HTH tetR-type" evidence="5">
    <location>
        <begin position="15"/>
        <end position="75"/>
    </location>
</feature>
<dbReference type="PANTHER" id="PTHR30055:SF238">
    <property type="entry name" value="MYCOFACTOCIN BIOSYNTHESIS TRANSCRIPTIONAL REGULATOR MFTR-RELATED"/>
    <property type="match status" value="1"/>
</dbReference>
<sequence>MSEGEKLGLRERKKLETREALGWATVRLVVERGMDNVSVEDIAAEAGVSPRTFNNYFSSKAEAIAARHLARVRQITVLFQARPATEPLWQALTAAVVEQAGIGHGPPDPKWLTGVKLMIAERALQSAFVEAAIVSGRELAVAVAARTGTDVDRDLYPRLVAAAVGAANQVATEQWLAADPPIPLAPLLREALDQFSAGLPDPSA</sequence>
<proteinExistence type="predicted"/>
<gene>
    <name evidence="6" type="ORF">F0L68_31650</name>
</gene>
<dbReference type="SUPFAM" id="SSF46689">
    <property type="entry name" value="Homeodomain-like"/>
    <property type="match status" value="1"/>
</dbReference>
<reference evidence="6 7" key="1">
    <citation type="submission" date="2019-09" db="EMBL/GenBank/DDBJ databases">
        <title>Goodfellowia gen. nov., a new genus of the Pseudonocardineae related to Actinoalloteichus, containing Goodfellowia coeruleoviolacea gen. nov., comb. nov. gen. nov., comb. nov.</title>
        <authorList>
            <person name="Labeda D."/>
        </authorList>
    </citation>
    <scope>NUCLEOTIDE SEQUENCE [LARGE SCALE GENOMIC DNA]</scope>
    <source>
        <strain evidence="6 7">AN110305</strain>
    </source>
</reference>
<dbReference type="InterPro" id="IPR041347">
    <property type="entry name" value="MftR_C"/>
</dbReference>
<name>A0A5B2WSB8_9PSEU</name>
<accession>A0A5B2WSB8</accession>
<dbReference type="GO" id="GO:0003700">
    <property type="term" value="F:DNA-binding transcription factor activity"/>
    <property type="evidence" value="ECO:0007669"/>
    <property type="project" value="TreeGrafter"/>
</dbReference>
<dbReference type="OrthoDB" id="3296001at2"/>
<keyword evidence="2 4" id="KW-0238">DNA-binding</keyword>
<evidence type="ECO:0000256" key="4">
    <source>
        <dbReference type="PROSITE-ProRule" id="PRU00335"/>
    </source>
</evidence>
<reference evidence="6 7" key="2">
    <citation type="submission" date="2019-09" db="EMBL/GenBank/DDBJ databases">
        <authorList>
            <person name="Jin C."/>
        </authorList>
    </citation>
    <scope>NUCLEOTIDE SEQUENCE [LARGE SCALE GENOMIC DNA]</scope>
    <source>
        <strain evidence="6 7">AN110305</strain>
    </source>
</reference>
<dbReference type="InterPro" id="IPR050109">
    <property type="entry name" value="HTH-type_TetR-like_transc_reg"/>
</dbReference>
<dbReference type="AlphaFoldDB" id="A0A5B2WSB8"/>
<dbReference type="RefSeq" id="WP_149853532.1">
    <property type="nucleotide sequence ID" value="NZ_VUOB01000064.1"/>
</dbReference>
<dbReference type="PROSITE" id="PS01081">
    <property type="entry name" value="HTH_TETR_1"/>
    <property type="match status" value="1"/>
</dbReference>
<keyword evidence="3" id="KW-0804">Transcription</keyword>
<protein>
    <submittedName>
        <fullName evidence="6">TetR family transcriptional regulator</fullName>
    </submittedName>
</protein>
<dbReference type="Pfam" id="PF17754">
    <property type="entry name" value="TetR_C_14"/>
    <property type="match status" value="1"/>
</dbReference>
<dbReference type="InterPro" id="IPR009057">
    <property type="entry name" value="Homeodomain-like_sf"/>
</dbReference>